<name>A0AAN6W3S8_9PEZI</name>
<gene>
    <name evidence="1" type="ORF">QBC36DRAFT_292016</name>
</gene>
<reference evidence="1" key="2">
    <citation type="submission" date="2023-05" db="EMBL/GenBank/DDBJ databases">
        <authorList>
            <consortium name="Lawrence Berkeley National Laboratory"/>
            <person name="Steindorff A."/>
            <person name="Hensen N."/>
            <person name="Bonometti L."/>
            <person name="Westerberg I."/>
            <person name="Brannstrom I.O."/>
            <person name="Guillou S."/>
            <person name="Cros-Aarteil S."/>
            <person name="Calhoun S."/>
            <person name="Haridas S."/>
            <person name="Kuo A."/>
            <person name="Mondo S."/>
            <person name="Pangilinan J."/>
            <person name="Riley R."/>
            <person name="Labutti K."/>
            <person name="Andreopoulos B."/>
            <person name="Lipzen A."/>
            <person name="Chen C."/>
            <person name="Yanf M."/>
            <person name="Daum C."/>
            <person name="Ng V."/>
            <person name="Clum A."/>
            <person name="Ohm R."/>
            <person name="Martin F."/>
            <person name="Silar P."/>
            <person name="Natvig D."/>
            <person name="Lalanne C."/>
            <person name="Gautier V."/>
            <person name="Ament-Velasquez S.L."/>
            <person name="Kruys A."/>
            <person name="Hutchinson M.I."/>
            <person name="Powell A.J."/>
            <person name="Barry K."/>
            <person name="Miller A.N."/>
            <person name="Grigoriev I.V."/>
            <person name="Debuchy R."/>
            <person name="Gladieux P."/>
            <person name="Thoren M.H."/>
            <person name="Johannesson H."/>
        </authorList>
    </citation>
    <scope>NUCLEOTIDE SEQUENCE</scope>
    <source>
        <strain evidence="1">CBS 892.96</strain>
    </source>
</reference>
<evidence type="ECO:0000313" key="1">
    <source>
        <dbReference type="EMBL" id="KAK4174873.1"/>
    </source>
</evidence>
<dbReference type="InterPro" id="IPR052184">
    <property type="entry name" value="SDR_enzymes"/>
</dbReference>
<reference evidence="1" key="1">
    <citation type="journal article" date="2023" name="Mol. Phylogenet. Evol.">
        <title>Genome-scale phylogeny and comparative genomics of the fungal order Sordariales.</title>
        <authorList>
            <person name="Hensen N."/>
            <person name="Bonometti L."/>
            <person name="Westerberg I."/>
            <person name="Brannstrom I.O."/>
            <person name="Guillou S."/>
            <person name="Cros-Aarteil S."/>
            <person name="Calhoun S."/>
            <person name="Haridas S."/>
            <person name="Kuo A."/>
            <person name="Mondo S."/>
            <person name="Pangilinan J."/>
            <person name="Riley R."/>
            <person name="LaButti K."/>
            <person name="Andreopoulos B."/>
            <person name="Lipzen A."/>
            <person name="Chen C."/>
            <person name="Yan M."/>
            <person name="Daum C."/>
            <person name="Ng V."/>
            <person name="Clum A."/>
            <person name="Steindorff A."/>
            <person name="Ohm R.A."/>
            <person name="Martin F."/>
            <person name="Silar P."/>
            <person name="Natvig D.O."/>
            <person name="Lalanne C."/>
            <person name="Gautier V."/>
            <person name="Ament-Velasquez S.L."/>
            <person name="Kruys A."/>
            <person name="Hutchinson M.I."/>
            <person name="Powell A.J."/>
            <person name="Barry K."/>
            <person name="Miller A.N."/>
            <person name="Grigoriev I.V."/>
            <person name="Debuchy R."/>
            <person name="Gladieux P."/>
            <person name="Hiltunen Thoren M."/>
            <person name="Johannesson H."/>
        </authorList>
    </citation>
    <scope>NUCLEOTIDE SEQUENCE</scope>
    <source>
        <strain evidence="1">CBS 892.96</strain>
    </source>
</reference>
<protein>
    <submittedName>
        <fullName evidence="1">Uncharacterized protein</fullName>
    </submittedName>
</protein>
<dbReference type="PRINTS" id="PR00081">
    <property type="entry name" value="GDHRDH"/>
</dbReference>
<organism evidence="1 2">
    <name type="scientific">Triangularia setosa</name>
    <dbReference type="NCBI Taxonomy" id="2587417"/>
    <lineage>
        <taxon>Eukaryota</taxon>
        <taxon>Fungi</taxon>
        <taxon>Dikarya</taxon>
        <taxon>Ascomycota</taxon>
        <taxon>Pezizomycotina</taxon>
        <taxon>Sordariomycetes</taxon>
        <taxon>Sordariomycetidae</taxon>
        <taxon>Sordariales</taxon>
        <taxon>Podosporaceae</taxon>
        <taxon>Triangularia</taxon>
    </lineage>
</organism>
<dbReference type="Proteomes" id="UP001302321">
    <property type="component" value="Unassembled WGS sequence"/>
</dbReference>
<keyword evidence="2" id="KW-1185">Reference proteome</keyword>
<dbReference type="Gene3D" id="3.40.50.720">
    <property type="entry name" value="NAD(P)-binding Rossmann-like Domain"/>
    <property type="match status" value="1"/>
</dbReference>
<dbReference type="SUPFAM" id="SSF51735">
    <property type="entry name" value="NAD(P)-binding Rossmann-fold domains"/>
    <property type="match status" value="1"/>
</dbReference>
<comment type="caution">
    <text evidence="1">The sequence shown here is derived from an EMBL/GenBank/DDBJ whole genome shotgun (WGS) entry which is preliminary data.</text>
</comment>
<accession>A0AAN6W3S8</accession>
<proteinExistence type="predicted"/>
<dbReference type="AlphaFoldDB" id="A0AAN6W3S8"/>
<dbReference type="PANTHER" id="PTHR45458">
    <property type="entry name" value="SHORT-CHAIN DEHYDROGENASE/REDUCTASE SDR"/>
    <property type="match status" value="1"/>
</dbReference>
<dbReference type="EMBL" id="MU866259">
    <property type="protein sequence ID" value="KAK4174873.1"/>
    <property type="molecule type" value="Genomic_DNA"/>
</dbReference>
<dbReference type="PANTHER" id="PTHR45458:SF1">
    <property type="entry name" value="SHORT CHAIN DEHYDROGENASE"/>
    <property type="match status" value="1"/>
</dbReference>
<dbReference type="InterPro" id="IPR036291">
    <property type="entry name" value="NAD(P)-bd_dom_sf"/>
</dbReference>
<dbReference type="GO" id="GO:0016616">
    <property type="term" value="F:oxidoreductase activity, acting on the CH-OH group of donors, NAD or NADP as acceptor"/>
    <property type="evidence" value="ECO:0007669"/>
    <property type="project" value="TreeGrafter"/>
</dbReference>
<dbReference type="Pfam" id="PF00106">
    <property type="entry name" value="adh_short"/>
    <property type="match status" value="1"/>
</dbReference>
<dbReference type="InterPro" id="IPR002347">
    <property type="entry name" value="SDR_fam"/>
</dbReference>
<evidence type="ECO:0000313" key="2">
    <source>
        <dbReference type="Proteomes" id="UP001302321"/>
    </source>
</evidence>
<sequence>MVDHSNNTVYLVTGANRGIGLALVSLLATRPNTTVLATARSFVDPPAVFSSVISHSTSVIIPTLLDESKPHISSETLPLRLNLVGINHVNVVIANAGTAANGFKSVFDTSEEDYRADFEVNTLGPIKLFKGVWRLLQEGLKGQKGGKFVVIGSSVGSIGGLVTPEGEWEGGRLVCGSYGLSKAGVGWWVMKLRAELKAQGKEMVVGVVHPGWVKTTMGQGLADAVGFEGGPPLGVEESARGVVEQIAKLTMDNSGQFWRWDGGVLPW</sequence>